<evidence type="ECO:0000256" key="4">
    <source>
        <dbReference type="ARBA" id="ARBA00023034"/>
    </source>
</evidence>
<organism evidence="7 8">
    <name type="scientific">Multifurca ochricompacta</name>
    <dbReference type="NCBI Taxonomy" id="376703"/>
    <lineage>
        <taxon>Eukaryota</taxon>
        <taxon>Fungi</taxon>
        <taxon>Dikarya</taxon>
        <taxon>Basidiomycota</taxon>
        <taxon>Agaricomycotina</taxon>
        <taxon>Agaricomycetes</taxon>
        <taxon>Russulales</taxon>
        <taxon>Russulaceae</taxon>
        <taxon>Multifurca</taxon>
    </lineage>
</organism>
<dbReference type="Proteomes" id="UP001203297">
    <property type="component" value="Unassembled WGS sequence"/>
</dbReference>
<dbReference type="InterPro" id="IPR007233">
    <property type="entry name" value="TRAPPC"/>
</dbReference>
<dbReference type="EMBL" id="WTXG01000016">
    <property type="protein sequence ID" value="KAI0300994.1"/>
    <property type="molecule type" value="Genomic_DNA"/>
</dbReference>
<dbReference type="GO" id="GO:0006888">
    <property type="term" value="P:endoplasmic reticulum to Golgi vesicle-mediated transport"/>
    <property type="evidence" value="ECO:0007669"/>
    <property type="project" value="UniProtKB-UniRule"/>
</dbReference>
<dbReference type="Gene3D" id="3.30.450.70">
    <property type="match status" value="1"/>
</dbReference>
<comment type="similarity">
    <text evidence="5">Belongs to the TRAPP small subunits family. BET5 subfamily.</text>
</comment>
<protein>
    <recommendedName>
        <fullName evidence="6">Trafficking protein particle complex subunit</fullName>
    </recommendedName>
</protein>
<comment type="subunit">
    <text evidence="6">Part of the multisubunit transport protein particle (TRAPP) complex.</text>
</comment>
<reference evidence="7" key="1">
    <citation type="journal article" date="2022" name="New Phytol.">
        <title>Evolutionary transition to the ectomycorrhizal habit in the genomes of a hyperdiverse lineage of mushroom-forming fungi.</title>
        <authorList>
            <person name="Looney B."/>
            <person name="Miyauchi S."/>
            <person name="Morin E."/>
            <person name="Drula E."/>
            <person name="Courty P.E."/>
            <person name="Kohler A."/>
            <person name="Kuo A."/>
            <person name="LaButti K."/>
            <person name="Pangilinan J."/>
            <person name="Lipzen A."/>
            <person name="Riley R."/>
            <person name="Andreopoulos W."/>
            <person name="He G."/>
            <person name="Johnson J."/>
            <person name="Nolan M."/>
            <person name="Tritt A."/>
            <person name="Barry K.W."/>
            <person name="Grigoriev I.V."/>
            <person name="Nagy L.G."/>
            <person name="Hibbett D."/>
            <person name="Henrissat B."/>
            <person name="Matheny P.B."/>
            <person name="Labbe J."/>
            <person name="Martin F.M."/>
        </authorList>
    </citation>
    <scope>NUCLEOTIDE SEQUENCE</scope>
    <source>
        <strain evidence="7">BPL690</strain>
    </source>
</reference>
<sequence length="219" mass="24319">MTIYCLYIFDRHCNCVYYHDWHRTKRPRRADEGGGLLLGVSHAISPLPSSAPNSTPETPFTSPRNTLSTGSGVLVAYSGDSIQSQQSTAQSALPLLQTQGAGAPSVVTPSTSSPGLPFDEEAKLVYGRLSGRDESFVSYRTSTYKLHLFETVSGYRFVMLSDPNAESLRFVMRSIYTGPFLEYVVRNPLALMDSRERGIDNEYFRASVDRLIRGLSVFQ</sequence>
<name>A0AAD4QKX5_9AGAM</name>
<dbReference type="AlphaFoldDB" id="A0AAD4QKX5"/>
<accession>A0AAD4QKX5</accession>
<evidence type="ECO:0000256" key="5">
    <source>
        <dbReference type="ARBA" id="ARBA00038167"/>
    </source>
</evidence>
<keyword evidence="8" id="KW-1185">Reference proteome</keyword>
<dbReference type="SUPFAM" id="SSF64356">
    <property type="entry name" value="SNARE-like"/>
    <property type="match status" value="1"/>
</dbReference>
<evidence type="ECO:0000256" key="2">
    <source>
        <dbReference type="ARBA" id="ARBA00022824"/>
    </source>
</evidence>
<dbReference type="PANTHER" id="PTHR23249">
    <property type="entry name" value="TRAFFICKING PROTEIN PARTICLE COMPLEX SUBUNIT"/>
    <property type="match status" value="1"/>
</dbReference>
<gene>
    <name evidence="7" type="ORF">B0F90DRAFT_1810226</name>
</gene>
<dbReference type="SMART" id="SM01399">
    <property type="entry name" value="Sybindin"/>
    <property type="match status" value="1"/>
</dbReference>
<proteinExistence type="inferred from homology"/>
<keyword evidence="4 6" id="KW-0333">Golgi apparatus</keyword>
<comment type="subcellular location">
    <subcellularLocation>
        <location evidence="6">Endoplasmic reticulum</location>
    </subcellularLocation>
    <subcellularLocation>
        <location evidence="6">Golgi apparatus</location>
        <location evidence="6">cis-Golgi network</location>
    </subcellularLocation>
</comment>
<keyword evidence="3 6" id="KW-0931">ER-Golgi transport</keyword>
<evidence type="ECO:0000313" key="7">
    <source>
        <dbReference type="EMBL" id="KAI0300994.1"/>
    </source>
</evidence>
<comment type="caution">
    <text evidence="7">The sequence shown here is derived from an EMBL/GenBank/DDBJ whole genome shotgun (WGS) entry which is preliminary data.</text>
</comment>
<dbReference type="Pfam" id="PF04099">
    <property type="entry name" value="Sybindin"/>
    <property type="match status" value="1"/>
</dbReference>
<evidence type="ECO:0000313" key="8">
    <source>
        <dbReference type="Proteomes" id="UP001203297"/>
    </source>
</evidence>
<evidence type="ECO:0000256" key="1">
    <source>
        <dbReference type="ARBA" id="ARBA00022448"/>
    </source>
</evidence>
<dbReference type="GO" id="GO:0005794">
    <property type="term" value="C:Golgi apparatus"/>
    <property type="evidence" value="ECO:0007669"/>
    <property type="project" value="UniProtKB-SubCell"/>
</dbReference>
<keyword evidence="1 6" id="KW-0813">Transport</keyword>
<evidence type="ECO:0000256" key="3">
    <source>
        <dbReference type="ARBA" id="ARBA00022892"/>
    </source>
</evidence>
<evidence type="ECO:0000256" key="6">
    <source>
        <dbReference type="RuleBase" id="RU366065"/>
    </source>
</evidence>
<keyword evidence="2 6" id="KW-0256">Endoplasmic reticulum</keyword>
<dbReference type="GO" id="GO:0030008">
    <property type="term" value="C:TRAPP complex"/>
    <property type="evidence" value="ECO:0007669"/>
    <property type="project" value="UniProtKB-UniRule"/>
</dbReference>
<dbReference type="InterPro" id="IPR011012">
    <property type="entry name" value="Longin-like_dom_sf"/>
</dbReference>
<dbReference type="GO" id="GO:0005783">
    <property type="term" value="C:endoplasmic reticulum"/>
    <property type="evidence" value="ECO:0007669"/>
    <property type="project" value="UniProtKB-SubCell"/>
</dbReference>
<dbReference type="PANTHER" id="PTHR23249:SF16">
    <property type="entry name" value="TRAFFICKING PROTEIN PARTICLE COMPLEX SUBUNIT 1"/>
    <property type="match status" value="1"/>
</dbReference>